<evidence type="ECO:0000259" key="1">
    <source>
        <dbReference type="PROSITE" id="PS51186"/>
    </source>
</evidence>
<protein>
    <submittedName>
        <fullName evidence="2">Ferrichrome-binding protein</fullName>
    </submittedName>
</protein>
<dbReference type="GO" id="GO:0016747">
    <property type="term" value="F:acyltransferase activity, transferring groups other than amino-acyl groups"/>
    <property type="evidence" value="ECO:0007669"/>
    <property type="project" value="InterPro"/>
</dbReference>
<evidence type="ECO:0000313" key="3">
    <source>
        <dbReference type="Proteomes" id="UP000595332"/>
    </source>
</evidence>
<dbReference type="RefSeq" id="WP_201347493.1">
    <property type="nucleotide sequence ID" value="NZ_AP014546.1"/>
</dbReference>
<dbReference type="InterPro" id="IPR016181">
    <property type="entry name" value="Acyl_CoA_acyltransferase"/>
</dbReference>
<dbReference type="InterPro" id="IPR000182">
    <property type="entry name" value="GNAT_dom"/>
</dbReference>
<dbReference type="Proteomes" id="UP000595332">
    <property type="component" value="Chromosome"/>
</dbReference>
<dbReference type="PANTHER" id="PTHR43792:SF1">
    <property type="entry name" value="N-ACETYLTRANSFERASE DOMAIN-CONTAINING PROTEIN"/>
    <property type="match status" value="1"/>
</dbReference>
<dbReference type="PROSITE" id="PS51186">
    <property type="entry name" value="GNAT"/>
    <property type="match status" value="1"/>
</dbReference>
<evidence type="ECO:0000313" key="2">
    <source>
        <dbReference type="EMBL" id="BBB30295.1"/>
    </source>
</evidence>
<dbReference type="SUPFAM" id="SSF55729">
    <property type="entry name" value="Acyl-CoA N-acyltransferases (Nat)"/>
    <property type="match status" value="1"/>
</dbReference>
<dbReference type="Gene3D" id="3.40.630.30">
    <property type="match status" value="1"/>
</dbReference>
<organism evidence="2 3">
    <name type="scientific">Neptunomonas japonica JAMM 1380</name>
    <dbReference type="NCBI Taxonomy" id="1441457"/>
    <lineage>
        <taxon>Bacteria</taxon>
        <taxon>Pseudomonadati</taxon>
        <taxon>Pseudomonadota</taxon>
        <taxon>Gammaproteobacteria</taxon>
        <taxon>Oceanospirillales</taxon>
        <taxon>Oceanospirillaceae</taxon>
        <taxon>Neptunomonas</taxon>
    </lineage>
</organism>
<sequence>MSFSYQTSRLQISEILSSNQEPDFLASIMEVLTPKVVANLPPYFQNVDSISSAQEWLQKTTSDGRLFIVNLKSDYKTIGFVFLSTGNNGVTHIGYLLGELNWGKGYATELIQGLIQFIESEAQITRLIAGVAKDNIASITLLNKLGFTHSSIEANGTMFFEYLFSQT</sequence>
<feature type="domain" description="N-acetyltransferase" evidence="1">
    <location>
        <begin position="27"/>
        <end position="167"/>
    </location>
</feature>
<dbReference type="PANTHER" id="PTHR43792">
    <property type="entry name" value="GNAT FAMILY, PUTATIVE (AFU_ORTHOLOGUE AFUA_3G00765)-RELATED-RELATED"/>
    <property type="match status" value="1"/>
</dbReference>
<name>A0A7R6SWA9_9GAMM</name>
<dbReference type="AlphaFoldDB" id="A0A7R6SWA9"/>
<keyword evidence="3" id="KW-1185">Reference proteome</keyword>
<dbReference type="KEGG" id="njp:NEJAP_2349"/>
<proteinExistence type="predicted"/>
<reference evidence="2 3" key="1">
    <citation type="journal article" date="2008" name="Int. J. Syst. Evol. Microbiol.">
        <title>Neptunomonas japonica sp. nov., an Osedax japonicus symbiont-like bacterium isolated from sediment adjacent to sperm whale carcasses off Kagoshima, Japan.</title>
        <authorList>
            <person name="Miyazaki M."/>
            <person name="Nogi Y."/>
            <person name="Fujiwara Y."/>
            <person name="Kawato M."/>
            <person name="Kubokawa K."/>
            <person name="Horikoshi K."/>
        </authorList>
    </citation>
    <scope>NUCLEOTIDE SEQUENCE [LARGE SCALE GENOMIC DNA]</scope>
    <source>
        <strain evidence="2 3">JAMM 1380</strain>
    </source>
</reference>
<dbReference type="EMBL" id="AP014546">
    <property type="protein sequence ID" value="BBB30295.1"/>
    <property type="molecule type" value="Genomic_DNA"/>
</dbReference>
<dbReference type="InterPro" id="IPR051531">
    <property type="entry name" value="N-acetyltransferase"/>
</dbReference>
<accession>A0A7R6SWA9</accession>
<gene>
    <name evidence="2" type="ORF">NEJAP_2349</name>
</gene>
<dbReference type="Pfam" id="PF13302">
    <property type="entry name" value="Acetyltransf_3"/>
    <property type="match status" value="1"/>
</dbReference>